<feature type="domain" description="HSF-type DNA-binding" evidence="10">
    <location>
        <begin position="153"/>
        <end position="177"/>
    </location>
</feature>
<keyword evidence="6" id="KW-0804">Transcription</keyword>
<evidence type="ECO:0000256" key="6">
    <source>
        <dbReference type="ARBA" id="ARBA00023163"/>
    </source>
</evidence>
<evidence type="ECO:0000313" key="12">
    <source>
        <dbReference type="Proteomes" id="UP001443914"/>
    </source>
</evidence>
<dbReference type="SUPFAM" id="SSF46785">
    <property type="entry name" value="Winged helix' DNA-binding domain"/>
    <property type="match status" value="1"/>
</dbReference>
<keyword evidence="12" id="KW-1185">Reference proteome</keyword>
<sequence length="501" mass="56616">MFIHRHTQIFFLHLLNPQVSFITYKYPYNSLIFSIFTSMEPNNPHNINNNNNSTNPPFSSPPMSFSDPFISRPLNPDPYPNPFHLPFTGSSSCFDEVRPPQPLECLLGNPIPPFLSKTYELVDDPTIDPIISWGNGGESFVVWDPVEFSRVILPRNFKHNNFSSFVRQLNTYGFRKVDPDKWEFANEGFLRGKRHLLKNIHRRKSPQAQQQSTSFGGSSSEVAKPGIGTEIEKLREERREMMQEVIELQQQQQGTSERMEIVKDRLQASEQRQKQMVSFLAKVLQNPGFMDRLKKMKENRALDSSKTKRKFLKQKHHETGCSSTSMVKFRSDFPDFGDFSTEIPDYLLQDAVENASAAGMETTPFGVGVEDVPLHEVAAPDELTEIPGTVLKPEDVPGYLVSFPEEVGNKRTFPEFSSPCIEDAIKTEEVWSMGFDLSTDISGSSPGLWGNIAGFDVGTSRAGEFSDILDLGSLTPVSSGIGNWTDVENLRPDFKDDDFHP</sequence>
<protein>
    <recommendedName>
        <fullName evidence="10">HSF-type DNA-binding domain-containing protein</fullName>
    </recommendedName>
</protein>
<accession>A0AAW1NFP6</accession>
<keyword evidence="3" id="KW-0805">Transcription regulation</keyword>
<name>A0AAW1NFP6_SAPOF</name>
<evidence type="ECO:0000256" key="8">
    <source>
        <dbReference type="RuleBase" id="RU004020"/>
    </source>
</evidence>
<dbReference type="PROSITE" id="PS00434">
    <property type="entry name" value="HSF_DOMAIN"/>
    <property type="match status" value="1"/>
</dbReference>
<dbReference type="GO" id="GO:0006357">
    <property type="term" value="P:regulation of transcription by RNA polymerase II"/>
    <property type="evidence" value="ECO:0007669"/>
    <property type="project" value="TreeGrafter"/>
</dbReference>
<dbReference type="InterPro" id="IPR036388">
    <property type="entry name" value="WH-like_DNA-bd_sf"/>
</dbReference>
<dbReference type="GO" id="GO:0000978">
    <property type="term" value="F:RNA polymerase II cis-regulatory region sequence-specific DNA binding"/>
    <property type="evidence" value="ECO:0007669"/>
    <property type="project" value="TreeGrafter"/>
</dbReference>
<dbReference type="GO" id="GO:0003700">
    <property type="term" value="F:DNA-binding transcription factor activity"/>
    <property type="evidence" value="ECO:0007669"/>
    <property type="project" value="InterPro"/>
</dbReference>
<reference evidence="11" key="1">
    <citation type="submission" date="2024-03" db="EMBL/GenBank/DDBJ databases">
        <title>WGS assembly of Saponaria officinalis var. Norfolk2.</title>
        <authorList>
            <person name="Jenkins J."/>
            <person name="Shu S."/>
            <person name="Grimwood J."/>
            <person name="Barry K."/>
            <person name="Goodstein D."/>
            <person name="Schmutz J."/>
            <person name="Leebens-Mack J."/>
            <person name="Osbourn A."/>
        </authorList>
    </citation>
    <scope>NUCLEOTIDE SEQUENCE [LARGE SCALE GENOMIC DNA]</scope>
    <source>
        <strain evidence="11">JIC</strain>
    </source>
</reference>
<dbReference type="InterPro" id="IPR036390">
    <property type="entry name" value="WH_DNA-bd_sf"/>
</dbReference>
<evidence type="ECO:0000259" key="10">
    <source>
        <dbReference type="PROSITE" id="PS00434"/>
    </source>
</evidence>
<feature type="region of interest" description="Disordered" evidence="9">
    <location>
        <begin position="202"/>
        <end position="225"/>
    </location>
</feature>
<dbReference type="PRINTS" id="PR00056">
    <property type="entry name" value="HSFDOMAIN"/>
</dbReference>
<evidence type="ECO:0000256" key="7">
    <source>
        <dbReference type="ARBA" id="ARBA00023242"/>
    </source>
</evidence>
<dbReference type="GO" id="GO:0034605">
    <property type="term" value="P:cellular response to heat"/>
    <property type="evidence" value="ECO:0007669"/>
    <property type="project" value="TreeGrafter"/>
</dbReference>
<keyword evidence="4" id="KW-0346">Stress response</keyword>
<evidence type="ECO:0000256" key="3">
    <source>
        <dbReference type="ARBA" id="ARBA00023015"/>
    </source>
</evidence>
<dbReference type="InterPro" id="IPR000232">
    <property type="entry name" value="HSF_DNA-bd"/>
</dbReference>
<evidence type="ECO:0000256" key="2">
    <source>
        <dbReference type="ARBA" id="ARBA00022553"/>
    </source>
</evidence>
<organism evidence="11 12">
    <name type="scientific">Saponaria officinalis</name>
    <name type="common">Common soapwort</name>
    <name type="synonym">Lychnis saponaria</name>
    <dbReference type="NCBI Taxonomy" id="3572"/>
    <lineage>
        <taxon>Eukaryota</taxon>
        <taxon>Viridiplantae</taxon>
        <taxon>Streptophyta</taxon>
        <taxon>Embryophyta</taxon>
        <taxon>Tracheophyta</taxon>
        <taxon>Spermatophyta</taxon>
        <taxon>Magnoliopsida</taxon>
        <taxon>eudicotyledons</taxon>
        <taxon>Gunneridae</taxon>
        <taxon>Pentapetalae</taxon>
        <taxon>Caryophyllales</taxon>
        <taxon>Caryophyllaceae</taxon>
        <taxon>Caryophylleae</taxon>
        <taxon>Saponaria</taxon>
    </lineage>
</organism>
<evidence type="ECO:0000313" key="11">
    <source>
        <dbReference type="EMBL" id="KAK9755480.1"/>
    </source>
</evidence>
<evidence type="ECO:0000256" key="5">
    <source>
        <dbReference type="ARBA" id="ARBA00023125"/>
    </source>
</evidence>
<keyword evidence="2" id="KW-0597">Phosphoprotein</keyword>
<dbReference type="PANTHER" id="PTHR10015:SF337">
    <property type="entry name" value="HEAT STRESS TRANSCRIPTION FACTOR A-3"/>
    <property type="match status" value="1"/>
</dbReference>
<gene>
    <name evidence="11" type="ORF">RND81_01G028500</name>
</gene>
<dbReference type="Pfam" id="PF00447">
    <property type="entry name" value="HSF_DNA-bind"/>
    <property type="match status" value="1"/>
</dbReference>
<evidence type="ECO:0000256" key="1">
    <source>
        <dbReference type="ARBA" id="ARBA00004123"/>
    </source>
</evidence>
<dbReference type="Proteomes" id="UP001443914">
    <property type="component" value="Unassembled WGS sequence"/>
</dbReference>
<dbReference type="EMBL" id="JBDFQZ010000001">
    <property type="protein sequence ID" value="KAK9755480.1"/>
    <property type="molecule type" value="Genomic_DNA"/>
</dbReference>
<comment type="caution">
    <text evidence="11">The sequence shown here is derived from an EMBL/GenBank/DDBJ whole genome shotgun (WGS) entry which is preliminary data.</text>
</comment>
<dbReference type="PANTHER" id="PTHR10015">
    <property type="entry name" value="HEAT SHOCK TRANSCRIPTION FACTOR"/>
    <property type="match status" value="1"/>
</dbReference>
<feature type="compositionally biased region" description="Low complexity" evidence="9">
    <location>
        <begin position="207"/>
        <end position="220"/>
    </location>
</feature>
<dbReference type="Gene3D" id="1.10.10.10">
    <property type="entry name" value="Winged helix-like DNA-binding domain superfamily/Winged helix DNA-binding domain"/>
    <property type="match status" value="1"/>
</dbReference>
<comment type="similarity">
    <text evidence="8">Belongs to the HSF family.</text>
</comment>
<keyword evidence="7" id="KW-0539">Nucleus</keyword>
<evidence type="ECO:0000256" key="9">
    <source>
        <dbReference type="SAM" id="MobiDB-lite"/>
    </source>
</evidence>
<evidence type="ECO:0000256" key="4">
    <source>
        <dbReference type="ARBA" id="ARBA00023016"/>
    </source>
</evidence>
<proteinExistence type="inferred from homology"/>
<dbReference type="AlphaFoldDB" id="A0AAW1NFP6"/>
<comment type="subcellular location">
    <subcellularLocation>
        <location evidence="1">Nucleus</location>
    </subcellularLocation>
</comment>
<dbReference type="FunFam" id="1.10.10.10:FF:000057">
    <property type="entry name" value="Heat shock transcription factor 1"/>
    <property type="match status" value="1"/>
</dbReference>
<keyword evidence="5" id="KW-0238">DNA-binding</keyword>
<dbReference type="GO" id="GO:0005634">
    <property type="term" value="C:nucleus"/>
    <property type="evidence" value="ECO:0007669"/>
    <property type="project" value="UniProtKB-SubCell"/>
</dbReference>
<dbReference type="SMART" id="SM00415">
    <property type="entry name" value="HSF"/>
    <property type="match status" value="1"/>
</dbReference>